<name>A0A0R2FSB8_9LACO</name>
<sequence>MGDYICNKVIEQAQLGTCPLCKQGKIVDKGSFYGCTNYKGEKPCKFTLPKKWSEKAIGKTAIKALITKGSTAKLKGFKRKKTGKKFDAKLKLTNGKISFDFN</sequence>
<evidence type="ECO:0000313" key="2">
    <source>
        <dbReference type="Proteomes" id="UP000051727"/>
    </source>
</evidence>
<dbReference type="Pfam" id="PF13342">
    <property type="entry name" value="Toprim_Crpt"/>
    <property type="match status" value="1"/>
</dbReference>
<dbReference type="PATRIC" id="fig|1618.3.peg.754"/>
<dbReference type="STRING" id="1618.IV36_GL000746"/>
<dbReference type="Proteomes" id="UP000051727">
    <property type="component" value="Unassembled WGS sequence"/>
</dbReference>
<dbReference type="AlphaFoldDB" id="A0A0R2FSB8"/>
<evidence type="ECO:0008006" key="3">
    <source>
        <dbReference type="Google" id="ProtNLM"/>
    </source>
</evidence>
<gene>
    <name evidence="1" type="ORF">IV36_GL000746</name>
</gene>
<dbReference type="EMBL" id="JQAR01000019">
    <property type="protein sequence ID" value="KRN27645.1"/>
    <property type="molecule type" value="Genomic_DNA"/>
</dbReference>
<comment type="caution">
    <text evidence="1">The sequence shown here is derived from an EMBL/GenBank/DDBJ whole genome shotgun (WGS) entry which is preliminary data.</text>
</comment>
<proteinExistence type="predicted"/>
<accession>A0A0R2FSB8</accession>
<evidence type="ECO:0000313" key="1">
    <source>
        <dbReference type="EMBL" id="KRN27645.1"/>
    </source>
</evidence>
<organism evidence="1 2">
    <name type="scientific">Liquorilactobacillus mali</name>
    <dbReference type="NCBI Taxonomy" id="1618"/>
    <lineage>
        <taxon>Bacteria</taxon>
        <taxon>Bacillati</taxon>
        <taxon>Bacillota</taxon>
        <taxon>Bacilli</taxon>
        <taxon>Lactobacillales</taxon>
        <taxon>Lactobacillaceae</taxon>
        <taxon>Liquorilactobacillus</taxon>
    </lineage>
</organism>
<protein>
    <recommendedName>
        <fullName evidence="3">DNA topoisomerase III</fullName>
    </recommendedName>
</protein>
<dbReference type="InterPro" id="IPR025589">
    <property type="entry name" value="Toprim_C_rpt"/>
</dbReference>
<reference evidence="1 2" key="1">
    <citation type="journal article" date="2015" name="Genome Announc.">
        <title>Expanding the biotechnology potential of lactobacilli through comparative genomics of 213 strains and associated genera.</title>
        <authorList>
            <person name="Sun Z."/>
            <person name="Harris H.M."/>
            <person name="McCann A."/>
            <person name="Guo C."/>
            <person name="Argimon S."/>
            <person name="Zhang W."/>
            <person name="Yang X."/>
            <person name="Jeffery I.B."/>
            <person name="Cooney J.C."/>
            <person name="Kagawa T.F."/>
            <person name="Liu W."/>
            <person name="Song Y."/>
            <person name="Salvetti E."/>
            <person name="Wrobel A."/>
            <person name="Rasinkangas P."/>
            <person name="Parkhill J."/>
            <person name="Rea M.C."/>
            <person name="O'Sullivan O."/>
            <person name="Ritari J."/>
            <person name="Douillard F.P."/>
            <person name="Paul Ross R."/>
            <person name="Yang R."/>
            <person name="Briner A.E."/>
            <person name="Felis G.E."/>
            <person name="de Vos W.M."/>
            <person name="Barrangou R."/>
            <person name="Klaenhammer T.R."/>
            <person name="Caufield P.W."/>
            <person name="Cui Y."/>
            <person name="Zhang H."/>
            <person name="O'Toole P.W."/>
        </authorList>
    </citation>
    <scope>NUCLEOTIDE SEQUENCE [LARGE SCALE GENOMIC DNA]</scope>
    <source>
        <strain evidence="1 2">ATCC 27304</strain>
    </source>
</reference>